<dbReference type="InterPro" id="IPR009051">
    <property type="entry name" value="Helical_ferredxn"/>
</dbReference>
<feature type="transmembrane region" description="Helical" evidence="11">
    <location>
        <begin position="126"/>
        <end position="147"/>
    </location>
</feature>
<accession>A0ABY5E600</accession>
<evidence type="ECO:0000256" key="1">
    <source>
        <dbReference type="ARBA" id="ARBA00004651"/>
    </source>
</evidence>
<dbReference type="InterPro" id="IPR017900">
    <property type="entry name" value="4Fe4S_Fe_S_CS"/>
</dbReference>
<evidence type="ECO:0000256" key="4">
    <source>
        <dbReference type="ARBA" id="ARBA00022692"/>
    </source>
</evidence>
<evidence type="ECO:0000256" key="7">
    <source>
        <dbReference type="ARBA" id="ARBA00023002"/>
    </source>
</evidence>
<sequence length="673" mass="75962">MEATTEITREVYWNIGKTATTVGLMYALTFLAMGLVVYLFYKRYKVYQLGRPLNRTDNIGERIKYMLTNMMGQIRVRRNSRSGIAHSLFFWSFIILFIGTFLIFVQTDITGVLFDYVFLKGDFYKIYSLSLDIAGLVGVIMMTGLFVRRFILKPENLITSREDTIIHVLLYIILITGFLIEGLRMAATELKTNPEWMIFSPVGMVIAKMLSDVSQVSLLLSHKILWWFHLVIVLAFFVVIPLTKLRHMFTISANYVFKDKGPTGKLVTLNMEDENIESFGASTVKDFTWKDIFDADACISCNRCEDICPANATGKPLSPMSVIHKIGDAAFNDPERNLVDDIGQDAIWSCTTCRACEDICPSANEHVSKIVDIRRNLVLMEGEFAGEEVMKAMDNVEVNGNPMGLALASRGDWAEGLDVAIMSDATDILKDPVDVLYYVGCYASFDARNQKIARNFVEICNASGIKVGILGKEEKCCGEPIRKMGNEYLYQELAKENIENLHKYNVLKIVTTCPHCFNTLNKDYRDLGLETEVEHYTVFLDRLEKQKLIPMEEKEFDCTYHDSCYLVRHNDIDSEPRSLLDSAGANIIEMAKSKKDTSCCGAGGGRILAEEHLGNKKINVDRVNMAQETGAPTLISNCPFCLTMFEDGIKMADCEDSLVVKDLSEIIVERLKK</sequence>
<dbReference type="PANTHER" id="PTHR43255:SF1">
    <property type="entry name" value="IRON-SULFUR-BINDING OXIDOREDUCTASE FADF-RELATED"/>
    <property type="match status" value="1"/>
</dbReference>
<dbReference type="PROSITE" id="PS51379">
    <property type="entry name" value="4FE4S_FER_2"/>
    <property type="match status" value="1"/>
</dbReference>
<evidence type="ECO:0000256" key="6">
    <source>
        <dbReference type="ARBA" id="ARBA00022989"/>
    </source>
</evidence>
<proteinExistence type="predicted"/>
<dbReference type="InterPro" id="IPR017896">
    <property type="entry name" value="4Fe4S_Fe-S-bd"/>
</dbReference>
<dbReference type="Pfam" id="PF02665">
    <property type="entry name" value="Nitrate_red_gam"/>
    <property type="match status" value="1"/>
</dbReference>
<dbReference type="Gene3D" id="1.20.950.20">
    <property type="entry name" value="Transmembrane di-heme cytochromes, Chain C"/>
    <property type="match status" value="1"/>
</dbReference>
<evidence type="ECO:0000256" key="3">
    <source>
        <dbReference type="ARBA" id="ARBA00022485"/>
    </source>
</evidence>
<evidence type="ECO:0000259" key="12">
    <source>
        <dbReference type="PROSITE" id="PS51379"/>
    </source>
</evidence>
<dbReference type="InterPro" id="IPR023234">
    <property type="entry name" value="NarG-like_domain"/>
</dbReference>
<keyword evidence="9" id="KW-0411">Iron-sulfur</keyword>
<keyword evidence="10 11" id="KW-0472">Membrane</keyword>
<dbReference type="InterPro" id="IPR036197">
    <property type="entry name" value="NarG-like_sf"/>
</dbReference>
<evidence type="ECO:0000256" key="5">
    <source>
        <dbReference type="ARBA" id="ARBA00022723"/>
    </source>
</evidence>
<evidence type="ECO:0000313" key="13">
    <source>
        <dbReference type="EMBL" id="UTJ06568.1"/>
    </source>
</evidence>
<evidence type="ECO:0000256" key="9">
    <source>
        <dbReference type="ARBA" id="ARBA00023014"/>
    </source>
</evidence>
<keyword evidence="14" id="KW-1185">Reference proteome</keyword>
<evidence type="ECO:0000313" key="14">
    <source>
        <dbReference type="Proteomes" id="UP001060012"/>
    </source>
</evidence>
<dbReference type="InterPro" id="IPR051460">
    <property type="entry name" value="HdrC_iron-sulfur_subunit"/>
</dbReference>
<protein>
    <submittedName>
        <fullName evidence="13">Heterodisulfide reductase-related iron-sulfur binding cluster</fullName>
    </submittedName>
</protein>
<dbReference type="Proteomes" id="UP001060012">
    <property type="component" value="Chromosome"/>
</dbReference>
<feature type="domain" description="4Fe-4S ferredoxin-type" evidence="12">
    <location>
        <begin position="289"/>
        <end position="318"/>
    </location>
</feature>
<feature type="transmembrane region" description="Helical" evidence="11">
    <location>
        <begin position="224"/>
        <end position="242"/>
    </location>
</feature>
<keyword evidence="8" id="KW-0408">Iron</keyword>
<evidence type="ECO:0000256" key="8">
    <source>
        <dbReference type="ARBA" id="ARBA00023004"/>
    </source>
</evidence>
<keyword evidence="5" id="KW-0479">Metal-binding</keyword>
<evidence type="ECO:0000256" key="2">
    <source>
        <dbReference type="ARBA" id="ARBA00022475"/>
    </source>
</evidence>
<comment type="subcellular location">
    <subcellularLocation>
        <location evidence="1">Cell membrane</location>
        <topology evidence="1">Multi-pass membrane protein</topology>
    </subcellularLocation>
</comment>
<dbReference type="SUPFAM" id="SSF103501">
    <property type="entry name" value="Respiratory nitrate reductase 1 gamma chain"/>
    <property type="match status" value="1"/>
</dbReference>
<dbReference type="RefSeq" id="WP_254576747.1">
    <property type="nucleotide sequence ID" value="NZ_CP100595.1"/>
</dbReference>
<evidence type="ECO:0000256" key="11">
    <source>
        <dbReference type="SAM" id="Phobius"/>
    </source>
</evidence>
<dbReference type="SUPFAM" id="SSF46548">
    <property type="entry name" value="alpha-helical ferredoxin"/>
    <property type="match status" value="1"/>
</dbReference>
<dbReference type="Pfam" id="PF13187">
    <property type="entry name" value="Fer4_9"/>
    <property type="match status" value="1"/>
</dbReference>
<dbReference type="Gene3D" id="1.10.1060.10">
    <property type="entry name" value="Alpha-helical ferredoxin"/>
    <property type="match status" value="1"/>
</dbReference>
<name>A0ABY5E600_9BACT</name>
<evidence type="ECO:0000256" key="10">
    <source>
        <dbReference type="ARBA" id="ARBA00023136"/>
    </source>
</evidence>
<feature type="transmembrane region" description="Helical" evidence="11">
    <location>
        <begin position="23"/>
        <end position="41"/>
    </location>
</feature>
<dbReference type="PANTHER" id="PTHR43255">
    <property type="entry name" value="IRON-SULFUR-BINDING OXIDOREDUCTASE FADF-RELATED-RELATED"/>
    <property type="match status" value="1"/>
</dbReference>
<organism evidence="13 14">
    <name type="scientific">Arcobacter roscoffensis</name>
    <dbReference type="NCBI Taxonomy" id="2961520"/>
    <lineage>
        <taxon>Bacteria</taxon>
        <taxon>Pseudomonadati</taxon>
        <taxon>Campylobacterota</taxon>
        <taxon>Epsilonproteobacteria</taxon>
        <taxon>Campylobacterales</taxon>
        <taxon>Arcobacteraceae</taxon>
        <taxon>Arcobacter</taxon>
    </lineage>
</organism>
<dbReference type="Pfam" id="PF02754">
    <property type="entry name" value="CCG"/>
    <property type="match status" value="2"/>
</dbReference>
<feature type="transmembrane region" description="Helical" evidence="11">
    <location>
        <begin position="168"/>
        <end position="187"/>
    </location>
</feature>
<feature type="transmembrane region" description="Helical" evidence="11">
    <location>
        <begin position="84"/>
        <end position="106"/>
    </location>
</feature>
<dbReference type="InterPro" id="IPR004017">
    <property type="entry name" value="Cys_rich_dom"/>
</dbReference>
<keyword evidence="7" id="KW-0560">Oxidoreductase</keyword>
<dbReference type="EMBL" id="CP100595">
    <property type="protein sequence ID" value="UTJ06568.1"/>
    <property type="molecule type" value="Genomic_DNA"/>
</dbReference>
<keyword evidence="2" id="KW-1003">Cell membrane</keyword>
<keyword evidence="3" id="KW-0004">4Fe-4S</keyword>
<dbReference type="PROSITE" id="PS00198">
    <property type="entry name" value="4FE4S_FER_1"/>
    <property type="match status" value="2"/>
</dbReference>
<gene>
    <name evidence="13" type="ORF">NJU99_00310</name>
</gene>
<reference evidence="13" key="1">
    <citation type="submission" date="2022-07" db="EMBL/GenBank/DDBJ databases">
        <title>Arcobacter roscoffensis sp. nov., a marine bacterium isolated from coastal seawater collected from Roscoff, France.</title>
        <authorList>
            <person name="Pascual J."/>
            <person name="Lepeaux C."/>
            <person name="Methner A."/>
            <person name="Overmann J."/>
        </authorList>
    </citation>
    <scope>NUCLEOTIDE SEQUENCE</scope>
    <source>
        <strain evidence="13">ARW1-2F2</strain>
    </source>
</reference>
<keyword evidence="6 11" id="KW-1133">Transmembrane helix</keyword>
<keyword evidence="4 11" id="KW-0812">Transmembrane</keyword>